<proteinExistence type="inferred from homology"/>
<reference evidence="8" key="1">
    <citation type="submission" date="2016-04" db="EMBL/GenBank/DDBJ databases">
        <title>Complete Genome Sequences of Twelve Strains of a Stable Defined Moderately Diverse Mouse Microbiota 2 (sDMDMm2).</title>
        <authorList>
            <person name="Uchimura Y."/>
            <person name="Wyss M."/>
            <person name="Brugiroux S."/>
            <person name="Limenitakis J.P."/>
            <person name="Stecher B."/>
            <person name="McCoy K.D."/>
            <person name="Macpherson A.J."/>
        </authorList>
    </citation>
    <scope>NUCLEOTIDE SEQUENCE [LARGE SCALE GENOMIC DNA]</scope>
    <source>
        <strain evidence="8">YL27</strain>
    </source>
</reference>
<dbReference type="GO" id="GO:0004553">
    <property type="term" value="F:hydrolase activity, hydrolyzing O-glycosyl compounds"/>
    <property type="evidence" value="ECO:0007669"/>
    <property type="project" value="InterPro"/>
</dbReference>
<dbReference type="Gene3D" id="2.60.120.260">
    <property type="entry name" value="Galactose-binding domain-like"/>
    <property type="match status" value="1"/>
</dbReference>
<dbReference type="KEGG" id="pary:A4V02_13510"/>
<dbReference type="InterPro" id="IPR051913">
    <property type="entry name" value="GH2_Domain-Containing"/>
</dbReference>
<gene>
    <name evidence="7" type="ORF">A4V02_13510</name>
</gene>
<comment type="similarity">
    <text evidence="1">Belongs to the glycosyl hydrolase 2 family.</text>
</comment>
<keyword evidence="2" id="KW-0378">Hydrolase</keyword>
<evidence type="ECO:0000313" key="7">
    <source>
        <dbReference type="EMBL" id="ANU64886.2"/>
    </source>
</evidence>
<dbReference type="PANTHER" id="PTHR42732">
    <property type="entry name" value="BETA-GALACTOSIDASE"/>
    <property type="match status" value="1"/>
</dbReference>
<evidence type="ECO:0008006" key="9">
    <source>
        <dbReference type="Google" id="ProtNLM"/>
    </source>
</evidence>
<dbReference type="GO" id="GO:0005975">
    <property type="term" value="P:carbohydrate metabolic process"/>
    <property type="evidence" value="ECO:0007669"/>
    <property type="project" value="InterPro"/>
</dbReference>
<feature type="domain" description="Glycoside hydrolase family 2 immunoglobulin-like beta-sandwich" evidence="4">
    <location>
        <begin position="622"/>
        <end position="748"/>
    </location>
</feature>
<feature type="domain" description="Glycosyl hydrolases family 2 sugar binding" evidence="6">
    <location>
        <begin position="438"/>
        <end position="620"/>
    </location>
</feature>
<evidence type="ECO:0000256" key="2">
    <source>
        <dbReference type="ARBA" id="ARBA00022801"/>
    </source>
</evidence>
<dbReference type="Pfam" id="PF02836">
    <property type="entry name" value="Glyco_hydro_2_C"/>
    <property type="match status" value="1"/>
</dbReference>
<dbReference type="InterPro" id="IPR036156">
    <property type="entry name" value="Beta-gal/glucu_dom_sf"/>
</dbReference>
<accession>A0A1Z2XFQ3</accession>
<dbReference type="InterPro" id="IPR013783">
    <property type="entry name" value="Ig-like_fold"/>
</dbReference>
<dbReference type="InterPro" id="IPR006102">
    <property type="entry name" value="Ig-like_GH2"/>
</dbReference>
<evidence type="ECO:0000256" key="3">
    <source>
        <dbReference type="ARBA" id="ARBA00023295"/>
    </source>
</evidence>
<dbReference type="InterPro" id="IPR006104">
    <property type="entry name" value="Glyco_hydro_2_N"/>
</dbReference>
<dbReference type="SUPFAM" id="SSF51445">
    <property type="entry name" value="(Trans)glycosidases"/>
    <property type="match status" value="1"/>
</dbReference>
<feature type="domain" description="Glycoside hydrolase family 2 catalytic" evidence="5">
    <location>
        <begin position="789"/>
        <end position="936"/>
    </location>
</feature>
<dbReference type="PANTHER" id="PTHR42732:SF1">
    <property type="entry name" value="BETA-MANNOSIDASE"/>
    <property type="match status" value="1"/>
</dbReference>
<dbReference type="Gene3D" id="3.20.20.80">
    <property type="entry name" value="Glycosidases"/>
    <property type="match status" value="2"/>
</dbReference>
<dbReference type="InterPro" id="IPR017853">
    <property type="entry name" value="GH"/>
</dbReference>
<dbReference type="SUPFAM" id="SSF49303">
    <property type="entry name" value="beta-Galactosidase/glucuronidase domain"/>
    <property type="match status" value="1"/>
</dbReference>
<dbReference type="SUPFAM" id="SSF49785">
    <property type="entry name" value="Galactose-binding domain-like"/>
    <property type="match status" value="1"/>
</dbReference>
<dbReference type="Proteomes" id="UP000186351">
    <property type="component" value="Chromosome"/>
</dbReference>
<protein>
    <recommendedName>
        <fullName evidence="9">Glycoside hydrolase family 2</fullName>
    </recommendedName>
</protein>
<name>A0A1B1SDI5_9BACT</name>
<accession>A0A1B1SDI5</accession>
<dbReference type="InterPro" id="IPR008979">
    <property type="entry name" value="Galactose-bd-like_sf"/>
</dbReference>
<dbReference type="CDD" id="cd11576">
    <property type="entry name" value="GH99_GH71_like_2"/>
    <property type="match status" value="1"/>
</dbReference>
<evidence type="ECO:0000259" key="6">
    <source>
        <dbReference type="Pfam" id="PF02837"/>
    </source>
</evidence>
<keyword evidence="3" id="KW-0326">Glycosidase</keyword>
<dbReference type="Pfam" id="PF00703">
    <property type="entry name" value="Glyco_hydro_2"/>
    <property type="match status" value="1"/>
</dbReference>
<dbReference type="STRING" id="1796646.A4V02_13510"/>
<dbReference type="EMBL" id="CP015402">
    <property type="protein sequence ID" value="ANU64886.2"/>
    <property type="molecule type" value="Genomic_DNA"/>
</dbReference>
<keyword evidence="8" id="KW-1185">Reference proteome</keyword>
<organism evidence="7 8">
    <name type="scientific">Muribaculum intestinale</name>
    <dbReference type="NCBI Taxonomy" id="1796646"/>
    <lineage>
        <taxon>Bacteria</taxon>
        <taxon>Pseudomonadati</taxon>
        <taxon>Bacteroidota</taxon>
        <taxon>Bacteroidia</taxon>
        <taxon>Bacteroidales</taxon>
        <taxon>Muribaculaceae</taxon>
        <taxon>Muribaculum</taxon>
    </lineage>
</organism>
<evidence type="ECO:0000259" key="5">
    <source>
        <dbReference type="Pfam" id="PF02836"/>
    </source>
</evidence>
<sequence>MRRQIVIILALLICLSGYAQKQYDSYKGLVMAGYQGWFNTPGDGEGRGWYHYKGSDGFRPGSCSIDIWPETSEYEKLYDTEFRYADGSVARTFSSHDASTVDTHFRWMKEYGLDGVFMQRFVPEIKNPSGKKHFTKLLNDASVAANKYGRAFCVMYDLSGMNAGDEKILLNDIRELTPMLGLKNRADNPSYLWHNGRPLVVVWGVGFNDRRQYGLKEANAIVDGLKKQGFSVMLGVPTHWRELKYDTESDPRLHALIKKCDIIMPWFVGRYNESTYPFYKKLIGDDVKWCKAENIDYAPLCFPGFSWKNMKGAQSLQIDRNNGNFFWKQLSGAIEQGAEMIYVAMFDEIDEGTAVFKCARNVPVGDSRFVALDDETEPDHYLWLIGQAGSMLKKEKPLSASMPVRNPASQRLVYNGVFAPYEGLVNRLEKPYRKEICLNGYWDFQPVRLPADYRQGGGKAPELPMPSADGWSKTKIKIPSPWNVNDFSNRNLEGPDHRNYPSYPREWNDVKMAWMKKTFDVPADWTGDDIRLWFEAVAGETVVYVNGHKVAGNFDLFLPFSADITDVVKPGEKADVLVGVRSQKLFEDNSTIGRRIVPGGSMWGYDMNGIWQDVYLQAVPRTRIEDIYVKPLVGRGTLEIEVTLTNSDTKKQNVELAGDISEWINLAGTDVNSAPVPAWELGRQAMAVKPVKVNVAPGDTVKTVIALPVAEGTLKYWTPETPNLYSLVLSAKTGGKKIDTKYERFGWREWTLEGTSHLLNGKVYPLRGDSWHFMGIPQMTRRYAYAWYKAIKDMNGNAVRPHAMVYPRFYHDMADEMGICILNETANWASDGGPKLDSPHFWEASKDHLRRFVMRDRNHASVFGWSVSNENKPVILYVYNRPDLLEPQMVAWREWRDIVRELDPTRPWISSDGEDDGDGILPVTVGHYGDVGSMHNWINIGKPWGIGEHSMAYYGTPEQVAKYNGERAYVSALGRMEGLANECYNLIKDQRDNGASYSTVFNMAWYALQPLPIGKKDITTPPSMENDGIFFGTYTEGQPGVQPERVGPYSTTLNPGYDPSLPLYRPWPMFEAMRAANAPDGPAWSEWAEIDKKKYESKGRWDAATPYRQVVFVGSADSRARQQFDAQGVIFSDKVTDPANALYVLDGTYSLSGELEETIRKHMSLGADLLVWGINPANVQPHNPYNGLLPLPVTVNTLRRSSFIPAETSWMRGLNPSDFYFCEVQQADAAQYTLTGPLVEESEVILEACRTDWRTWNKRAENLKTAALLRSENECTTPRAVVVKYSSGPNNIYLSTLGEFTNTEKGFKTLGAIIANAGIPCKALEQNPDEIFFFQDNKLLFPRQAAKRMVKADGRKSLTIYVYSPRPLDDLLIEPNMPKLTLRTGTPDTELVINGKPVEIAGKDYNRADFRELPLLQGWNCLEISMPESTPDDKLQGHFFCDNRADYLPQVRASYVNPEAK</sequence>
<dbReference type="Gene3D" id="2.60.40.10">
    <property type="entry name" value="Immunoglobulins"/>
    <property type="match status" value="1"/>
</dbReference>
<dbReference type="Pfam" id="PF02837">
    <property type="entry name" value="Glyco_hydro_2_N"/>
    <property type="match status" value="1"/>
</dbReference>
<dbReference type="InterPro" id="IPR006103">
    <property type="entry name" value="Glyco_hydro_2_cat"/>
</dbReference>
<evidence type="ECO:0000256" key="1">
    <source>
        <dbReference type="ARBA" id="ARBA00007401"/>
    </source>
</evidence>
<evidence type="ECO:0000259" key="4">
    <source>
        <dbReference type="Pfam" id="PF00703"/>
    </source>
</evidence>
<evidence type="ECO:0000313" key="8">
    <source>
        <dbReference type="Proteomes" id="UP000186351"/>
    </source>
</evidence>